<dbReference type="Proteomes" id="UP000808388">
    <property type="component" value="Unassembled WGS sequence"/>
</dbReference>
<evidence type="ECO:0000256" key="1">
    <source>
        <dbReference type="SAM" id="MobiDB-lite"/>
    </source>
</evidence>
<sequence>MTSFRHPALLTCLIIIGAVLFSHFALSANPFDIKFPIAELGNCGSMAECKAFCDVAANAEACQSYAESHGLAPRRTDNQSKIEEAIKNGGPGGCTSKSACGAYCSDAGHRDECLAFAKAHNLIGQDEIQKIEKFKSKLDAQRIGPGGCRGETACRAYCNDPAHADACLSFAEQNGLMDASEIQRAKKFIELIKTGETPGGCKSKEECMPYCQDPAHQDECIQFAKKAGLITDEEEKNFRSEDMKGPGGCDSPESCHQFCSQPENKATCANFSKEQHNMMHESPMGRGGSSKFQLPSDVMACLKDSLSPDELGEVETGQVMKDSELGHKVGDCFQKVSAEKNKNMYGGSESSHGMMPQKIDFNPLACISKLFGADAVNQYAKGAFQPTADMKGKIIACVQATGLVPLTSPAEQLNTSSGGSSAQSQDEMDHGENFPASNFDNN</sequence>
<gene>
    <name evidence="2" type="ORF">HY220_04310</name>
</gene>
<evidence type="ECO:0000313" key="2">
    <source>
        <dbReference type="EMBL" id="MBI3627933.1"/>
    </source>
</evidence>
<accession>A0A9D6LQU9</accession>
<evidence type="ECO:0000313" key="3">
    <source>
        <dbReference type="Proteomes" id="UP000808388"/>
    </source>
</evidence>
<dbReference type="EMBL" id="JACQCQ010000013">
    <property type="protein sequence ID" value="MBI3627933.1"/>
    <property type="molecule type" value="Genomic_DNA"/>
</dbReference>
<name>A0A9D6LQU9_9BACT</name>
<protein>
    <submittedName>
        <fullName evidence="2">Uncharacterized protein</fullName>
    </submittedName>
</protein>
<reference evidence="2" key="1">
    <citation type="submission" date="2020-07" db="EMBL/GenBank/DDBJ databases">
        <title>Huge and variable diversity of episymbiotic CPR bacteria and DPANN archaea in groundwater ecosystems.</title>
        <authorList>
            <person name="He C.Y."/>
            <person name="Keren R."/>
            <person name="Whittaker M."/>
            <person name="Farag I.F."/>
            <person name="Doudna J."/>
            <person name="Cate J.H.D."/>
            <person name="Banfield J.F."/>
        </authorList>
    </citation>
    <scope>NUCLEOTIDE SEQUENCE</scope>
    <source>
        <strain evidence="2">NC_groundwater_972_Pr1_S-0.2um_49_27</strain>
    </source>
</reference>
<feature type="compositionally biased region" description="Polar residues" evidence="1">
    <location>
        <begin position="409"/>
        <end position="425"/>
    </location>
</feature>
<feature type="region of interest" description="Disordered" evidence="1">
    <location>
        <begin position="409"/>
        <end position="442"/>
    </location>
</feature>
<proteinExistence type="predicted"/>
<dbReference type="AlphaFoldDB" id="A0A9D6LQU9"/>
<organism evidence="2 3">
    <name type="scientific">Candidatus Sungiibacteriota bacterium</name>
    <dbReference type="NCBI Taxonomy" id="2750080"/>
    <lineage>
        <taxon>Bacteria</taxon>
        <taxon>Candidatus Sungiibacteriota</taxon>
    </lineage>
</organism>
<comment type="caution">
    <text evidence="2">The sequence shown here is derived from an EMBL/GenBank/DDBJ whole genome shotgun (WGS) entry which is preliminary data.</text>
</comment>